<accession>A0A9D4FDU0</accession>
<dbReference type="AlphaFoldDB" id="A0A9D4FDU0"/>
<gene>
    <name evidence="1" type="ORF">DPMN_149461</name>
</gene>
<proteinExistence type="predicted"/>
<dbReference type="Proteomes" id="UP000828390">
    <property type="component" value="Unassembled WGS sequence"/>
</dbReference>
<reference evidence="1" key="2">
    <citation type="submission" date="2020-11" db="EMBL/GenBank/DDBJ databases">
        <authorList>
            <person name="McCartney M.A."/>
            <person name="Auch B."/>
            <person name="Kono T."/>
            <person name="Mallez S."/>
            <person name="Becker A."/>
            <person name="Gohl D.M."/>
            <person name="Silverstein K.A.T."/>
            <person name="Koren S."/>
            <person name="Bechman K.B."/>
            <person name="Herman A."/>
            <person name="Abrahante J.E."/>
            <person name="Garbe J."/>
        </authorList>
    </citation>
    <scope>NUCLEOTIDE SEQUENCE</scope>
    <source>
        <strain evidence="1">Duluth1</strain>
        <tissue evidence="1">Whole animal</tissue>
    </source>
</reference>
<name>A0A9D4FDU0_DREPO</name>
<protein>
    <submittedName>
        <fullName evidence="1">Uncharacterized protein</fullName>
    </submittedName>
</protein>
<reference evidence="1" key="1">
    <citation type="journal article" date="2019" name="bioRxiv">
        <title>The Genome of the Zebra Mussel, Dreissena polymorpha: A Resource for Invasive Species Research.</title>
        <authorList>
            <person name="McCartney M.A."/>
            <person name="Auch B."/>
            <person name="Kono T."/>
            <person name="Mallez S."/>
            <person name="Zhang Y."/>
            <person name="Obille A."/>
            <person name="Becker A."/>
            <person name="Abrahante J.E."/>
            <person name="Garbe J."/>
            <person name="Badalamenti J.P."/>
            <person name="Herman A."/>
            <person name="Mangelson H."/>
            <person name="Liachko I."/>
            <person name="Sullivan S."/>
            <person name="Sone E.D."/>
            <person name="Koren S."/>
            <person name="Silverstein K.A.T."/>
            <person name="Beckman K.B."/>
            <person name="Gohl D.M."/>
        </authorList>
    </citation>
    <scope>NUCLEOTIDE SEQUENCE</scope>
    <source>
        <strain evidence="1">Duluth1</strain>
        <tissue evidence="1">Whole animal</tissue>
    </source>
</reference>
<evidence type="ECO:0000313" key="2">
    <source>
        <dbReference type="Proteomes" id="UP000828390"/>
    </source>
</evidence>
<comment type="caution">
    <text evidence="1">The sequence shown here is derived from an EMBL/GenBank/DDBJ whole genome shotgun (WGS) entry which is preliminary data.</text>
</comment>
<keyword evidence="2" id="KW-1185">Reference proteome</keyword>
<dbReference type="EMBL" id="JAIWYP010000007">
    <property type="protein sequence ID" value="KAH3795899.1"/>
    <property type="molecule type" value="Genomic_DNA"/>
</dbReference>
<organism evidence="1 2">
    <name type="scientific">Dreissena polymorpha</name>
    <name type="common">Zebra mussel</name>
    <name type="synonym">Mytilus polymorpha</name>
    <dbReference type="NCBI Taxonomy" id="45954"/>
    <lineage>
        <taxon>Eukaryota</taxon>
        <taxon>Metazoa</taxon>
        <taxon>Spiralia</taxon>
        <taxon>Lophotrochozoa</taxon>
        <taxon>Mollusca</taxon>
        <taxon>Bivalvia</taxon>
        <taxon>Autobranchia</taxon>
        <taxon>Heteroconchia</taxon>
        <taxon>Euheterodonta</taxon>
        <taxon>Imparidentia</taxon>
        <taxon>Neoheterodontei</taxon>
        <taxon>Myida</taxon>
        <taxon>Dreissenoidea</taxon>
        <taxon>Dreissenidae</taxon>
        <taxon>Dreissena</taxon>
    </lineage>
</organism>
<sequence>MNILGEQTHSPRQLGHRQLLPHVVDQVSQGAVGQGPENRYTYRQGPEHRYTYRKGPEHRYTYRQGPEYRYTYRQGPEHR</sequence>
<evidence type="ECO:0000313" key="1">
    <source>
        <dbReference type="EMBL" id="KAH3795899.1"/>
    </source>
</evidence>